<evidence type="ECO:0000313" key="5">
    <source>
        <dbReference type="EMBL" id="MBC8576577.1"/>
    </source>
</evidence>
<keyword evidence="2" id="KW-0238">DNA-binding</keyword>
<dbReference type="Gene3D" id="1.20.120.530">
    <property type="entry name" value="GntR ligand-binding domain-like"/>
    <property type="match status" value="1"/>
</dbReference>
<keyword evidence="6" id="KW-1185">Reference proteome</keyword>
<evidence type="ECO:0000313" key="6">
    <source>
        <dbReference type="Proteomes" id="UP000658131"/>
    </source>
</evidence>
<dbReference type="InterPro" id="IPR011711">
    <property type="entry name" value="GntR_C"/>
</dbReference>
<evidence type="ECO:0000259" key="4">
    <source>
        <dbReference type="PROSITE" id="PS50949"/>
    </source>
</evidence>
<evidence type="ECO:0000256" key="3">
    <source>
        <dbReference type="ARBA" id="ARBA00023163"/>
    </source>
</evidence>
<organism evidence="5 6">
    <name type="scientific">Yanshouia hominis</name>
    <dbReference type="NCBI Taxonomy" id="2763673"/>
    <lineage>
        <taxon>Bacteria</taxon>
        <taxon>Bacillati</taxon>
        <taxon>Bacillota</taxon>
        <taxon>Clostridia</taxon>
        <taxon>Eubacteriales</taxon>
        <taxon>Oscillospiraceae</taxon>
        <taxon>Yanshouia</taxon>
    </lineage>
</organism>
<dbReference type="InterPro" id="IPR036390">
    <property type="entry name" value="WH_DNA-bd_sf"/>
</dbReference>
<dbReference type="SUPFAM" id="SSF48008">
    <property type="entry name" value="GntR ligand-binding domain-like"/>
    <property type="match status" value="1"/>
</dbReference>
<dbReference type="CDD" id="cd07377">
    <property type="entry name" value="WHTH_GntR"/>
    <property type="match status" value="1"/>
</dbReference>
<keyword evidence="3" id="KW-0804">Transcription</keyword>
<evidence type="ECO:0000256" key="2">
    <source>
        <dbReference type="ARBA" id="ARBA00023125"/>
    </source>
</evidence>
<dbReference type="EMBL" id="JACRTB010000012">
    <property type="protein sequence ID" value="MBC8576577.1"/>
    <property type="molecule type" value="Genomic_DNA"/>
</dbReference>
<protein>
    <submittedName>
        <fullName evidence="5">FadR family transcriptional regulator</fullName>
    </submittedName>
</protein>
<name>A0ABR7NJJ0_9FIRM</name>
<dbReference type="Gene3D" id="1.10.10.10">
    <property type="entry name" value="Winged helix-like DNA-binding domain superfamily/Winged helix DNA-binding domain"/>
    <property type="match status" value="1"/>
</dbReference>
<accession>A0ABR7NJJ0</accession>
<sequence length="245" mass="27825">MANSTASYLAPINNRSMVDIVISRLTDAIINGELKPGDQIPVEPELVRTLGVGRNTVREAVRILVAYGVLEIRRAEGTYVCDGFSPKVLDPMVYGIILQKESAYSELIGLRKVVENGIMQLLLEQRMPEETWKLLHEKCDQLVAYLEADPPNIEKIADADIIFHQELARATNNVAIITIHDTIVELTKASRLKTIEEVFSKGDRQYLIDTHIKLLEKLAGTSMEELYQAINDSYFYWRDVYKKEE</sequence>
<dbReference type="InterPro" id="IPR008920">
    <property type="entry name" value="TF_FadR/GntR_C"/>
</dbReference>
<dbReference type="Pfam" id="PF07729">
    <property type="entry name" value="FCD"/>
    <property type="match status" value="1"/>
</dbReference>
<dbReference type="InterPro" id="IPR036388">
    <property type="entry name" value="WH-like_DNA-bd_sf"/>
</dbReference>
<dbReference type="PRINTS" id="PR00035">
    <property type="entry name" value="HTHGNTR"/>
</dbReference>
<gene>
    <name evidence="5" type="ORF">H8717_09190</name>
</gene>
<dbReference type="Pfam" id="PF00392">
    <property type="entry name" value="GntR"/>
    <property type="match status" value="1"/>
</dbReference>
<dbReference type="Proteomes" id="UP000658131">
    <property type="component" value="Unassembled WGS sequence"/>
</dbReference>
<dbReference type="SMART" id="SM00345">
    <property type="entry name" value="HTH_GNTR"/>
    <property type="match status" value="1"/>
</dbReference>
<evidence type="ECO:0000256" key="1">
    <source>
        <dbReference type="ARBA" id="ARBA00023015"/>
    </source>
</evidence>
<proteinExistence type="predicted"/>
<reference evidence="5 6" key="1">
    <citation type="submission" date="2020-08" db="EMBL/GenBank/DDBJ databases">
        <title>Genome public.</title>
        <authorList>
            <person name="Liu C."/>
            <person name="Sun Q."/>
        </authorList>
    </citation>
    <scope>NUCLEOTIDE SEQUENCE [LARGE SCALE GENOMIC DNA]</scope>
    <source>
        <strain evidence="5 6">BX1</strain>
    </source>
</reference>
<keyword evidence="1" id="KW-0805">Transcription regulation</keyword>
<dbReference type="PROSITE" id="PS50949">
    <property type="entry name" value="HTH_GNTR"/>
    <property type="match status" value="1"/>
</dbReference>
<comment type="caution">
    <text evidence="5">The sequence shown here is derived from an EMBL/GenBank/DDBJ whole genome shotgun (WGS) entry which is preliminary data.</text>
</comment>
<feature type="domain" description="HTH gntR-type" evidence="4">
    <location>
        <begin position="15"/>
        <end position="83"/>
    </location>
</feature>
<dbReference type="SUPFAM" id="SSF46785">
    <property type="entry name" value="Winged helix' DNA-binding domain"/>
    <property type="match status" value="1"/>
</dbReference>
<dbReference type="PANTHER" id="PTHR43537:SF5">
    <property type="entry name" value="UXU OPERON TRANSCRIPTIONAL REGULATOR"/>
    <property type="match status" value="1"/>
</dbReference>
<dbReference type="InterPro" id="IPR000524">
    <property type="entry name" value="Tscrpt_reg_HTH_GntR"/>
</dbReference>
<dbReference type="RefSeq" id="WP_262400085.1">
    <property type="nucleotide sequence ID" value="NZ_JACRTB010000012.1"/>
</dbReference>
<dbReference type="PANTHER" id="PTHR43537">
    <property type="entry name" value="TRANSCRIPTIONAL REGULATOR, GNTR FAMILY"/>
    <property type="match status" value="1"/>
</dbReference>